<keyword evidence="5" id="KW-1185">Reference proteome</keyword>
<feature type="compositionally biased region" description="Polar residues" evidence="1">
    <location>
        <begin position="19"/>
        <end position="36"/>
    </location>
</feature>
<feature type="transmembrane region" description="Helical" evidence="2">
    <location>
        <begin position="439"/>
        <end position="460"/>
    </location>
</feature>
<dbReference type="GO" id="GO:0000324">
    <property type="term" value="C:fungal-type vacuole"/>
    <property type="evidence" value="ECO:0007669"/>
    <property type="project" value="TreeGrafter"/>
</dbReference>
<proteinExistence type="predicted"/>
<feature type="compositionally biased region" description="Low complexity" evidence="1">
    <location>
        <begin position="156"/>
        <end position="168"/>
    </location>
</feature>
<feature type="compositionally biased region" description="Basic and acidic residues" evidence="1">
    <location>
        <begin position="273"/>
        <end position="284"/>
    </location>
</feature>
<feature type="region of interest" description="Disordered" evidence="1">
    <location>
        <begin position="1"/>
        <end position="180"/>
    </location>
</feature>
<sequence length="536" mass="57752">MSSASSTTTSDHGGSTGSPRKSYQMSNKRVVTTPSWARNIPKEEVEYLYDYNAPPPPSLGQSGANRQRSLSSIVRAPAPASDEGSNAQASARGSGDAKHNATAAATSSSSFTPSYLNFNTRAGATASTSNDKSSTPQGATNAHDDDALPNHTWPRSSSSTAHSASSAAPLNPRRKDTEEDTMNKTNADAVAGLAKATHNASSNLTASNGAAAVSAPPTGDRWWTFTLPSRYLDRVHDYVNRLEGDQRGDTLLPTTAVPTHNKEKRHSGDSSAEAEKHDDHDLDPPRPSYARQMSMNVAARLAPSNVFSVNHTQTPGWSTPWAPFSRDEDSVNANRDPFSLVQAAQASQSKTTKFENFILNNVFAPLVFRAMNLVLAGCTLGIASHIRLQETRNNVIGIIGTSTLFVIIVGPFAIVHVFATVYIEYFGPPIGIWNVRTKMAYTLLELVFICLWSALLSLAFDDLFTSSLECTSFTPYARYNESPSSIGLSSVNGTVADSICQQQMAQVVLIFLSVMLCLAVLIVSLLRIFVRVSRKV</sequence>
<keyword evidence="2" id="KW-0812">Transmembrane</keyword>
<protein>
    <submittedName>
        <fullName evidence="3 4">Uncharacterized protein</fullName>
    </submittedName>
</protein>
<feature type="region of interest" description="Disordered" evidence="1">
    <location>
        <begin position="246"/>
        <end position="288"/>
    </location>
</feature>
<dbReference type="PANTHER" id="PTHR36819:SF1">
    <property type="entry name" value="REGULATOR OF PHOSPHOLIPASE D SRF1"/>
    <property type="match status" value="1"/>
</dbReference>
<dbReference type="PANTHER" id="PTHR36819">
    <property type="entry name" value="REGULATOR OF PHOSPHOLIPASE D SRF1"/>
    <property type="match status" value="1"/>
</dbReference>
<name>U5H3J5_USTV1</name>
<feature type="compositionally biased region" description="Polar residues" evidence="1">
    <location>
        <begin position="111"/>
        <end position="140"/>
    </location>
</feature>
<evidence type="ECO:0000313" key="4">
    <source>
        <dbReference type="EnsemblFungi" id="MVLG_01907T0"/>
    </source>
</evidence>
<reference evidence="5" key="1">
    <citation type="submission" date="2010-11" db="EMBL/GenBank/DDBJ databases">
        <title>The genome sequence of Microbotryum violaceum strain p1A1 Lamole.</title>
        <authorList>
            <person name="Cuomo C."/>
            <person name="Perlin M."/>
            <person name="Young S.K."/>
            <person name="Zeng Q."/>
            <person name="Gargeya S."/>
            <person name="Alvarado L."/>
            <person name="Berlin A."/>
            <person name="Chapman S.B."/>
            <person name="Chen Z."/>
            <person name="Freedman E."/>
            <person name="Gellesch M."/>
            <person name="Goldberg J."/>
            <person name="Griggs A."/>
            <person name="Gujja S."/>
            <person name="Heilman E."/>
            <person name="Heiman D."/>
            <person name="Howarth C."/>
            <person name="Mehta T."/>
            <person name="Neiman D."/>
            <person name="Pearson M."/>
            <person name="Roberts A."/>
            <person name="Saif S."/>
            <person name="Shea T."/>
            <person name="Shenoy N."/>
            <person name="Sisk P."/>
            <person name="Stolte C."/>
            <person name="Sykes S."/>
            <person name="White J."/>
            <person name="Yandava C."/>
            <person name="Haas B."/>
            <person name="Nusbaum C."/>
            <person name="Birren B."/>
        </authorList>
    </citation>
    <scope>NUCLEOTIDE SEQUENCE [LARGE SCALE GENOMIC DNA]</scope>
    <source>
        <strain evidence="5">p1A1 Lamole</strain>
    </source>
</reference>
<feature type="transmembrane region" description="Helical" evidence="2">
    <location>
        <begin position="362"/>
        <end position="383"/>
    </location>
</feature>
<dbReference type="AlphaFoldDB" id="U5H3J5"/>
<gene>
    <name evidence="3" type="ORF">MVLG_01907</name>
</gene>
<accession>U5H3J5</accession>
<reference evidence="3" key="2">
    <citation type="submission" date="2010-11" db="EMBL/GenBank/DDBJ databases">
        <authorList>
            <consortium name="The Broad Institute Genome Sequencing Platform"/>
            <person name="Earl A."/>
            <person name="Ward D."/>
            <person name="Feldgarden M."/>
            <person name="Gevers D."/>
            <person name="Butler R."/>
            <person name="Young S.K."/>
            <person name="Zeng Q."/>
            <person name="Gargeya S."/>
            <person name="Fitzgerald M."/>
            <person name="Haas B."/>
            <person name="Abouelleil A."/>
            <person name="Alvarado L."/>
            <person name="Arachchi H.M."/>
            <person name="Berlin A."/>
            <person name="Brown A."/>
            <person name="Chapman S.B."/>
            <person name="Chen Z."/>
            <person name="Dunbar C."/>
            <person name="Freedman E."/>
            <person name="Gearin G."/>
            <person name="Gellesch M."/>
            <person name="Goldberg J."/>
            <person name="Griggs A."/>
            <person name="Gujja S."/>
            <person name="Heilman E."/>
            <person name="Heiman D."/>
            <person name="Howarth C."/>
            <person name="Larson L."/>
            <person name="Lui A."/>
            <person name="MacDonald P.J.P."/>
            <person name="Mehta T."/>
            <person name="Montmayeur A."/>
            <person name="Murphy C."/>
            <person name="Neiman D."/>
            <person name="Pearson M."/>
            <person name="Priest M."/>
            <person name="Roberts A."/>
            <person name="Saif S."/>
            <person name="Shea T."/>
            <person name="Shenoy N."/>
            <person name="Sisk P."/>
            <person name="Stolte C."/>
            <person name="Sykes S."/>
            <person name="White J."/>
            <person name="Yandava C."/>
            <person name="Wortman J."/>
            <person name="Nusbaum C."/>
            <person name="Birren B."/>
        </authorList>
    </citation>
    <scope>NUCLEOTIDE SEQUENCE</scope>
    <source>
        <strain evidence="3">P1A1 Lamole</strain>
    </source>
</reference>
<keyword evidence="2" id="KW-0472">Membrane</keyword>
<dbReference type="EMBL" id="GL541655">
    <property type="protein sequence ID" value="KDE07812.1"/>
    <property type="molecule type" value="Genomic_DNA"/>
</dbReference>
<feature type="compositionally biased region" description="Low complexity" evidence="1">
    <location>
        <begin position="101"/>
        <end position="110"/>
    </location>
</feature>
<feature type="compositionally biased region" description="Low complexity" evidence="1">
    <location>
        <begin position="1"/>
        <end position="13"/>
    </location>
</feature>
<dbReference type="EMBL" id="AEIJ01000187">
    <property type="status" value="NOT_ANNOTATED_CDS"/>
    <property type="molecule type" value="Genomic_DNA"/>
</dbReference>
<dbReference type="Proteomes" id="UP000017200">
    <property type="component" value="Unassembled WGS sequence"/>
</dbReference>
<dbReference type="GO" id="GO:0071944">
    <property type="term" value="C:cell periphery"/>
    <property type="evidence" value="ECO:0007669"/>
    <property type="project" value="TreeGrafter"/>
</dbReference>
<evidence type="ECO:0000256" key="1">
    <source>
        <dbReference type="SAM" id="MobiDB-lite"/>
    </source>
</evidence>
<evidence type="ECO:0000313" key="3">
    <source>
        <dbReference type="EMBL" id="KDE07812.1"/>
    </source>
</evidence>
<keyword evidence="2" id="KW-1133">Transmembrane helix</keyword>
<reference evidence="4" key="4">
    <citation type="submission" date="2015-06" db="UniProtKB">
        <authorList>
            <consortium name="EnsemblFungi"/>
        </authorList>
    </citation>
    <scope>IDENTIFICATION</scope>
</reference>
<evidence type="ECO:0000256" key="2">
    <source>
        <dbReference type="SAM" id="Phobius"/>
    </source>
</evidence>
<evidence type="ECO:0000313" key="5">
    <source>
        <dbReference type="Proteomes" id="UP000017200"/>
    </source>
</evidence>
<feature type="transmembrane region" description="Helical" evidence="2">
    <location>
        <begin position="395"/>
        <end position="419"/>
    </location>
</feature>
<dbReference type="InterPro" id="IPR037737">
    <property type="entry name" value="Srf1"/>
</dbReference>
<dbReference type="HOGENOM" id="CLU_585456_0_0_1"/>
<feature type="compositionally biased region" description="Polar residues" evidence="1">
    <location>
        <begin position="59"/>
        <end position="72"/>
    </location>
</feature>
<feature type="transmembrane region" description="Helical" evidence="2">
    <location>
        <begin position="507"/>
        <end position="530"/>
    </location>
</feature>
<dbReference type="EnsemblFungi" id="MVLG_01907T0">
    <property type="protein sequence ID" value="MVLG_01907T0"/>
    <property type="gene ID" value="MVLG_01907"/>
</dbReference>
<reference evidence="3 5" key="3">
    <citation type="journal article" date="2015" name="BMC Genomics">
        <title>Sex and parasites: genomic and transcriptomic analysis of Microbotryum lychnidis-dioicae, the biotrophic and plant-castrating anther smut fungus.</title>
        <authorList>
            <person name="Perlin M.H."/>
            <person name="Amselem J."/>
            <person name="Fontanillas E."/>
            <person name="Toh S.S."/>
            <person name="Chen Z."/>
            <person name="Goldberg J."/>
            <person name="Duplessis S."/>
            <person name="Henrissat B."/>
            <person name="Young S."/>
            <person name="Zeng Q."/>
            <person name="Aguileta G."/>
            <person name="Petit E."/>
            <person name="Badouin H."/>
            <person name="Andrews J."/>
            <person name="Razeeq D."/>
            <person name="Gabaldon T."/>
            <person name="Quesneville H."/>
            <person name="Giraud T."/>
            <person name="Hood M.E."/>
            <person name="Schultz D.J."/>
            <person name="Cuomo C.A."/>
        </authorList>
    </citation>
    <scope>NUCLEOTIDE SEQUENCE [LARGE SCALE GENOMIC DNA]</scope>
    <source>
        <strain evidence="3">P1A1 Lamole</strain>
        <strain evidence="5">p1A1 Lamole</strain>
    </source>
</reference>
<dbReference type="InParanoid" id="U5H3J5"/>
<dbReference type="OrthoDB" id="1436450at2759"/>
<organism evidence="3">
    <name type="scientific">Microbotryum lychnidis-dioicae (strain p1A1 Lamole / MvSl-1064)</name>
    <name type="common">Anther smut fungus</name>
    <dbReference type="NCBI Taxonomy" id="683840"/>
    <lineage>
        <taxon>Eukaryota</taxon>
        <taxon>Fungi</taxon>
        <taxon>Dikarya</taxon>
        <taxon>Basidiomycota</taxon>
        <taxon>Pucciniomycotina</taxon>
        <taxon>Microbotryomycetes</taxon>
        <taxon>Microbotryales</taxon>
        <taxon>Microbotryaceae</taxon>
        <taxon>Microbotryum</taxon>
    </lineage>
</organism>